<gene>
    <name evidence="1" type="ORF">DERYTH_LOCUS28141</name>
</gene>
<feature type="non-terminal residue" evidence="1">
    <location>
        <position position="114"/>
    </location>
</feature>
<sequence length="114" mass="13464">MESLENYFKEWASQYGQLKFTKTEIEKKMLKLLYELRDAYLTLLIMLAKGYKQDKNRLIELLNITYCPASILVESGLTVRYLMKETNYDQFLKSLLNNVEANHEAPRFSKSLIL</sequence>
<evidence type="ECO:0000313" key="2">
    <source>
        <dbReference type="Proteomes" id="UP000789405"/>
    </source>
</evidence>
<dbReference type="AlphaFoldDB" id="A0A9N9KFY8"/>
<dbReference type="Proteomes" id="UP000789405">
    <property type="component" value="Unassembled WGS sequence"/>
</dbReference>
<evidence type="ECO:0000313" key="1">
    <source>
        <dbReference type="EMBL" id="CAG8826701.1"/>
    </source>
</evidence>
<comment type="caution">
    <text evidence="1">The sequence shown here is derived from an EMBL/GenBank/DDBJ whole genome shotgun (WGS) entry which is preliminary data.</text>
</comment>
<accession>A0A9N9KFY8</accession>
<proteinExistence type="predicted"/>
<protein>
    <submittedName>
        <fullName evidence="1">12243_t:CDS:1</fullName>
    </submittedName>
</protein>
<keyword evidence="2" id="KW-1185">Reference proteome</keyword>
<dbReference type="OrthoDB" id="2441323at2759"/>
<dbReference type="EMBL" id="CAJVPY010068412">
    <property type="protein sequence ID" value="CAG8826701.1"/>
    <property type="molecule type" value="Genomic_DNA"/>
</dbReference>
<organism evidence="1 2">
    <name type="scientific">Dentiscutata erythropus</name>
    <dbReference type="NCBI Taxonomy" id="1348616"/>
    <lineage>
        <taxon>Eukaryota</taxon>
        <taxon>Fungi</taxon>
        <taxon>Fungi incertae sedis</taxon>
        <taxon>Mucoromycota</taxon>
        <taxon>Glomeromycotina</taxon>
        <taxon>Glomeromycetes</taxon>
        <taxon>Diversisporales</taxon>
        <taxon>Gigasporaceae</taxon>
        <taxon>Dentiscutata</taxon>
    </lineage>
</organism>
<name>A0A9N9KFY8_9GLOM</name>
<reference evidence="1" key="1">
    <citation type="submission" date="2021-06" db="EMBL/GenBank/DDBJ databases">
        <authorList>
            <person name="Kallberg Y."/>
            <person name="Tangrot J."/>
            <person name="Rosling A."/>
        </authorList>
    </citation>
    <scope>NUCLEOTIDE SEQUENCE</scope>
    <source>
        <strain evidence="1">MA453B</strain>
    </source>
</reference>